<name>A0A385TPA9_PAELA</name>
<proteinExistence type="predicted"/>
<sequence>MDVGPFNIITVIGQVTTDVLKLEKKILRLFIYGLDMPLQSFSSFYGQPRGFTSLRPYTYNDNKSYRREEGER</sequence>
<gene>
    <name evidence="1" type="ORF">D5F53_13515</name>
</gene>
<keyword evidence="2" id="KW-1185">Reference proteome</keyword>
<reference evidence="1 2" key="1">
    <citation type="submission" date="2018-09" db="EMBL/GenBank/DDBJ databases">
        <title>Genome Sequence of Paenibacillus lautus Strain E7593-69, Azo Dye-Degrading Bacteria, Isolated from Commercial Tattoo Inks.</title>
        <authorList>
            <person name="Nho S.W."/>
            <person name="Kim S.-J."/>
            <person name="Kweon O."/>
            <person name="Cerniglia C.E."/>
        </authorList>
    </citation>
    <scope>NUCLEOTIDE SEQUENCE [LARGE SCALE GENOMIC DNA]</scope>
    <source>
        <strain evidence="1 2">E7593-69</strain>
    </source>
</reference>
<dbReference type="AlphaFoldDB" id="A0A385TPA9"/>
<evidence type="ECO:0000313" key="2">
    <source>
        <dbReference type="Proteomes" id="UP000266552"/>
    </source>
</evidence>
<protein>
    <submittedName>
        <fullName evidence="1">Uncharacterized protein</fullName>
    </submittedName>
</protein>
<accession>A0A385TPA9</accession>
<dbReference type="KEGG" id="plw:D5F53_13515"/>
<dbReference type="Proteomes" id="UP000266552">
    <property type="component" value="Chromosome"/>
</dbReference>
<evidence type="ECO:0000313" key="1">
    <source>
        <dbReference type="EMBL" id="AYB44247.1"/>
    </source>
</evidence>
<dbReference type="EMBL" id="CP032412">
    <property type="protein sequence ID" value="AYB44247.1"/>
    <property type="molecule type" value="Genomic_DNA"/>
</dbReference>
<organism evidence="1 2">
    <name type="scientific">Paenibacillus lautus</name>
    <name type="common">Bacillus lautus</name>
    <dbReference type="NCBI Taxonomy" id="1401"/>
    <lineage>
        <taxon>Bacteria</taxon>
        <taxon>Bacillati</taxon>
        <taxon>Bacillota</taxon>
        <taxon>Bacilli</taxon>
        <taxon>Bacillales</taxon>
        <taxon>Paenibacillaceae</taxon>
        <taxon>Paenibacillus</taxon>
    </lineage>
</organism>